<dbReference type="InterPro" id="IPR013761">
    <property type="entry name" value="SAM/pointed_sf"/>
</dbReference>
<dbReference type="SMART" id="SM01411">
    <property type="entry name" value="Ephrin_rec_like"/>
    <property type="match status" value="1"/>
</dbReference>
<sequence>MLELRYFILLFFIKFLVGEEKDIYRSIGESKLNPIQNWEIIDDDNKLYHNCDQVTWMFNGNSRNSGPQYIVCAGSPDTEVDHSRENNWLITEFYHSQANIVHIQIVYDIFDGHPYPQNCSGLFNIHVLQSDDLINVANNLDQFLQIYNLSLQEFNSTVMDNFTVLANFTLSKRGFYIGFQNSGYCVRLLSFRFYYLVCPAMSINQFLSVPDIPVPILSDEPTIIDFNCSVGSVSHQQAECYTNGSWRIPESVECVCERGWSQVNNLSCVACPVNTYKPDVGDEGECMSCGEMSNTNGMVGSESCECDAGWYRSEEESVYMLCGRSPSIVRNLGLERVDNGGGRVSIVVSWNEPIDVWNRSVSYQLSLYLEREGSLELWWRSDVIENMTYELSESELETSSREYLLLVTSLNNLVVLSDVEKSVNVRFVSTFPEVLEESLSLNEASSVMEWEYRLEGGVSNLSFEFNYTSKGGVLRQVRVNGCSIVTTDIYRCSTGVVDLDKNMSVVITLIPLFPNITNGSLSQSYNLSNLMVQSTATYNTTTLSNFDTQHTTIVPTLKELLNQTTSIYLILAGALCVLIFIVTCSIISFVMCCLIIKKRFLKIYHSLTYKDSRKYVIVDDTTHRTRPVSYQDPDMFENLREAVRHFAKEVNNVDIKIDEVIGNGEFGDVCMGSLNQDGHSIVVALKTLKPDTSERHKSDFYKEASIMGQFHHDNVITLLGVTLQHPVMIVTPFMPNSSLLHFLRKNTWNLRLIQQGRLALGVASGMSYLSSICFVHRDLAARNVLLDSDLTPKISDFGLSRETEEDFYTMSKGGKVAVRWTALEAILYKRFNSASDVWSYGVLLWEIMSFAQEPYEGMEIFTLVHKLQVGYRLPAPLNCPDKVYQLMQSCWLEDQDQRPSFTQIQSKITDKYWSNLEARKSRRLTGSFQADVFSFSSIREWLKSLEMYRYEDNFTDNGYTCLDSVWRLKEHDLLSIGIVPCVHRNKIMTSIRKANQVLGQQLSITDTTDV</sequence>
<keyword evidence="19" id="KW-1185">Reference proteome</keyword>
<gene>
    <name evidence="18" type="ORF">LOD99_8111</name>
</gene>
<evidence type="ECO:0000256" key="2">
    <source>
        <dbReference type="ARBA" id="ARBA00022679"/>
    </source>
</evidence>
<comment type="caution">
    <text evidence="18">The sequence shown here is derived from an EMBL/GenBank/DDBJ whole genome shotgun (WGS) entry which is preliminary data.</text>
</comment>
<dbReference type="Gene3D" id="1.10.150.50">
    <property type="entry name" value="Transcription Factor, Ets-1"/>
    <property type="match status" value="1"/>
</dbReference>
<dbReference type="PIRSF" id="PIRSF000666">
    <property type="entry name" value="TyrPK_ephrin_receptor"/>
    <property type="match status" value="1"/>
</dbReference>
<dbReference type="SMART" id="SM00219">
    <property type="entry name" value="TyrKc"/>
    <property type="match status" value="1"/>
</dbReference>
<proteinExistence type="predicted"/>
<dbReference type="InterPro" id="IPR001245">
    <property type="entry name" value="Ser-Thr/Tyr_kinase_cat_dom"/>
</dbReference>
<feature type="binding site" evidence="11">
    <location>
        <begin position="661"/>
        <end position="669"/>
    </location>
    <ligand>
        <name>ATP</name>
        <dbReference type="ChEBI" id="CHEBI:30616"/>
    </ligand>
</feature>
<dbReference type="CDD" id="cd00192">
    <property type="entry name" value="PTKc"/>
    <property type="match status" value="1"/>
</dbReference>
<dbReference type="InterPro" id="IPR050449">
    <property type="entry name" value="Ephrin_rcpt_TKs"/>
</dbReference>
<dbReference type="GO" id="GO:0005524">
    <property type="term" value="F:ATP binding"/>
    <property type="evidence" value="ECO:0007669"/>
    <property type="project" value="UniProtKB-UniRule"/>
</dbReference>
<evidence type="ECO:0000256" key="13">
    <source>
        <dbReference type="SAM" id="Phobius"/>
    </source>
</evidence>
<dbReference type="InterPro" id="IPR020635">
    <property type="entry name" value="Tyr_kinase_cat_dom"/>
</dbReference>
<evidence type="ECO:0000313" key="19">
    <source>
        <dbReference type="Proteomes" id="UP001165289"/>
    </source>
</evidence>
<keyword evidence="3" id="KW-0677">Repeat</keyword>
<dbReference type="GO" id="GO:0005886">
    <property type="term" value="C:plasma membrane"/>
    <property type="evidence" value="ECO:0007669"/>
    <property type="project" value="InterPro"/>
</dbReference>
<evidence type="ECO:0000259" key="16">
    <source>
        <dbReference type="PROSITE" id="PS50105"/>
    </source>
</evidence>
<dbReference type="SMART" id="SM00454">
    <property type="entry name" value="SAM"/>
    <property type="match status" value="1"/>
</dbReference>
<keyword evidence="7 13" id="KW-0472">Membrane</keyword>
<keyword evidence="4 11" id="KW-0547">Nucleotide-binding</keyword>
<feature type="active site" description="Proton acceptor" evidence="10">
    <location>
        <position position="778"/>
    </location>
</feature>
<dbReference type="InterPro" id="IPR008979">
    <property type="entry name" value="Galactose-bd-like_sf"/>
</dbReference>
<feature type="domain" description="Protein kinase" evidence="15">
    <location>
        <begin position="655"/>
        <end position="913"/>
    </location>
</feature>
<dbReference type="Gene3D" id="1.10.510.10">
    <property type="entry name" value="Transferase(Phosphotransferase) domain 1"/>
    <property type="match status" value="1"/>
</dbReference>
<evidence type="ECO:0000256" key="10">
    <source>
        <dbReference type="PIRSR" id="PIRSR000666-1"/>
    </source>
</evidence>
<evidence type="ECO:0000256" key="3">
    <source>
        <dbReference type="ARBA" id="ARBA00022737"/>
    </source>
</evidence>
<dbReference type="PANTHER" id="PTHR46877:SF14">
    <property type="entry name" value="RECEPTOR PROTEIN-TYROSINE KINASE"/>
    <property type="match status" value="1"/>
</dbReference>
<keyword evidence="8" id="KW-0829">Tyrosine-protein kinase</keyword>
<evidence type="ECO:0000256" key="11">
    <source>
        <dbReference type="PIRSR" id="PIRSR000666-2"/>
    </source>
</evidence>
<dbReference type="SUPFAM" id="SSF56112">
    <property type="entry name" value="Protein kinase-like (PK-like)"/>
    <property type="match status" value="1"/>
</dbReference>
<keyword evidence="9 18" id="KW-0675">Receptor</keyword>
<evidence type="ECO:0000256" key="4">
    <source>
        <dbReference type="ARBA" id="ARBA00022741"/>
    </source>
</evidence>
<keyword evidence="6 11" id="KW-0067">ATP-binding</keyword>
<keyword evidence="13" id="KW-0812">Transmembrane</keyword>
<dbReference type="Pfam" id="PF07714">
    <property type="entry name" value="PK_Tyr_Ser-Thr"/>
    <property type="match status" value="1"/>
</dbReference>
<organism evidence="18 19">
    <name type="scientific">Oopsacas minuta</name>
    <dbReference type="NCBI Taxonomy" id="111878"/>
    <lineage>
        <taxon>Eukaryota</taxon>
        <taxon>Metazoa</taxon>
        <taxon>Porifera</taxon>
        <taxon>Hexactinellida</taxon>
        <taxon>Hexasterophora</taxon>
        <taxon>Lyssacinosida</taxon>
        <taxon>Leucopsacidae</taxon>
        <taxon>Oopsacas</taxon>
    </lineage>
</organism>
<dbReference type="PROSITE" id="PS00109">
    <property type="entry name" value="PROTEIN_KINASE_TYR"/>
    <property type="match status" value="1"/>
</dbReference>
<feature type="domain" description="SAM" evidence="16">
    <location>
        <begin position="933"/>
        <end position="997"/>
    </location>
</feature>
<evidence type="ECO:0000256" key="7">
    <source>
        <dbReference type="ARBA" id="ARBA00023136"/>
    </source>
</evidence>
<dbReference type="PANTHER" id="PTHR46877">
    <property type="entry name" value="EPH RECEPTOR A5"/>
    <property type="match status" value="1"/>
</dbReference>
<evidence type="ECO:0000256" key="8">
    <source>
        <dbReference type="ARBA" id="ARBA00023137"/>
    </source>
</evidence>
<evidence type="ECO:0000259" key="15">
    <source>
        <dbReference type="PROSITE" id="PS50011"/>
    </source>
</evidence>
<dbReference type="InterPro" id="IPR011009">
    <property type="entry name" value="Kinase-like_dom_sf"/>
</dbReference>
<evidence type="ECO:0000256" key="5">
    <source>
        <dbReference type="ARBA" id="ARBA00022777"/>
    </source>
</evidence>
<dbReference type="Gene3D" id="3.30.200.20">
    <property type="entry name" value="Phosphorylase Kinase, domain 1"/>
    <property type="match status" value="1"/>
</dbReference>
<dbReference type="Gene3D" id="2.60.120.260">
    <property type="entry name" value="Galactose-binding domain-like"/>
    <property type="match status" value="1"/>
</dbReference>
<evidence type="ECO:0000313" key="18">
    <source>
        <dbReference type="EMBL" id="KAI6648479.1"/>
    </source>
</evidence>
<evidence type="ECO:0000256" key="6">
    <source>
        <dbReference type="ARBA" id="ARBA00022840"/>
    </source>
</evidence>
<dbReference type="SUPFAM" id="SSF47769">
    <property type="entry name" value="SAM/Pointed domain"/>
    <property type="match status" value="1"/>
</dbReference>
<dbReference type="PRINTS" id="PR00109">
    <property type="entry name" value="TYRKINASE"/>
</dbReference>
<dbReference type="InterPro" id="IPR008266">
    <property type="entry name" value="Tyr_kinase_AS"/>
</dbReference>
<feature type="binding site" evidence="11 12">
    <location>
        <position position="686"/>
    </location>
    <ligand>
        <name>ATP</name>
        <dbReference type="ChEBI" id="CHEBI:30616"/>
    </ligand>
</feature>
<dbReference type="InterPro" id="IPR016257">
    <property type="entry name" value="Tyr_kinase_ephrin_rcpt"/>
</dbReference>
<evidence type="ECO:0000259" key="17">
    <source>
        <dbReference type="PROSITE" id="PS51550"/>
    </source>
</evidence>
<dbReference type="SMART" id="SM00615">
    <property type="entry name" value="EPH_lbd"/>
    <property type="match status" value="1"/>
</dbReference>
<dbReference type="SUPFAM" id="SSF49785">
    <property type="entry name" value="Galactose-binding domain-like"/>
    <property type="match status" value="1"/>
</dbReference>
<dbReference type="PROSITE" id="PS51550">
    <property type="entry name" value="EPH_LBD"/>
    <property type="match status" value="1"/>
</dbReference>
<evidence type="ECO:0000256" key="14">
    <source>
        <dbReference type="SAM" id="SignalP"/>
    </source>
</evidence>
<dbReference type="GO" id="GO:0005005">
    <property type="term" value="F:transmembrane-ephrin receptor activity"/>
    <property type="evidence" value="ECO:0007669"/>
    <property type="project" value="TreeGrafter"/>
</dbReference>
<dbReference type="InterPro" id="IPR000719">
    <property type="entry name" value="Prot_kinase_dom"/>
</dbReference>
<feature type="chain" id="PRO_5043395228" evidence="14">
    <location>
        <begin position="19"/>
        <end position="1010"/>
    </location>
</feature>
<feature type="signal peptide" evidence="14">
    <location>
        <begin position="1"/>
        <end position="18"/>
    </location>
</feature>
<dbReference type="FunFam" id="1.10.510.10:FF:000554">
    <property type="entry name" value="Predicted protein"/>
    <property type="match status" value="1"/>
</dbReference>
<comment type="subcellular location">
    <subcellularLocation>
        <location evidence="1">Membrane</location>
        <topology evidence="1">Single-pass type I membrane protein</topology>
    </subcellularLocation>
</comment>
<evidence type="ECO:0000256" key="12">
    <source>
        <dbReference type="PROSITE-ProRule" id="PRU10141"/>
    </source>
</evidence>
<protein>
    <submittedName>
        <fullName evidence="18">Ephrin type-B receptor 1</fullName>
    </submittedName>
</protein>
<accession>A0AAV7JI22</accession>
<dbReference type="EMBL" id="JAKMXF010000330">
    <property type="protein sequence ID" value="KAI6648479.1"/>
    <property type="molecule type" value="Genomic_DNA"/>
</dbReference>
<keyword evidence="2" id="KW-0808">Transferase</keyword>
<keyword evidence="5" id="KW-0418">Kinase</keyword>
<dbReference type="PROSITE" id="PS50011">
    <property type="entry name" value="PROTEIN_KINASE_DOM"/>
    <property type="match status" value="1"/>
</dbReference>
<dbReference type="Pfam" id="PF01404">
    <property type="entry name" value="Ephrin_lbd"/>
    <property type="match status" value="1"/>
</dbReference>
<dbReference type="PROSITE" id="PS00107">
    <property type="entry name" value="PROTEIN_KINASE_ATP"/>
    <property type="match status" value="1"/>
</dbReference>
<feature type="domain" description="Eph LBD" evidence="17">
    <location>
        <begin position="23"/>
        <end position="203"/>
    </location>
</feature>
<evidence type="ECO:0000256" key="1">
    <source>
        <dbReference type="ARBA" id="ARBA00004479"/>
    </source>
</evidence>
<dbReference type="InterPro" id="IPR001090">
    <property type="entry name" value="Ephrin_rcpt_lig-bd_dom"/>
</dbReference>
<dbReference type="Proteomes" id="UP001165289">
    <property type="component" value="Unassembled WGS sequence"/>
</dbReference>
<keyword evidence="13" id="KW-1133">Transmembrane helix</keyword>
<dbReference type="InterPro" id="IPR001660">
    <property type="entry name" value="SAM"/>
</dbReference>
<keyword evidence="14" id="KW-0732">Signal</keyword>
<feature type="transmembrane region" description="Helical" evidence="13">
    <location>
        <begin position="567"/>
        <end position="596"/>
    </location>
</feature>
<dbReference type="PROSITE" id="PS50105">
    <property type="entry name" value="SAM_DOMAIN"/>
    <property type="match status" value="1"/>
</dbReference>
<dbReference type="Gene3D" id="2.10.50.10">
    <property type="entry name" value="Tumor Necrosis Factor Receptor, subunit A, domain 2"/>
    <property type="match status" value="1"/>
</dbReference>
<reference evidence="18 19" key="1">
    <citation type="journal article" date="2023" name="BMC Biol.">
        <title>The compact genome of the sponge Oopsacas minuta (Hexactinellida) is lacking key metazoan core genes.</title>
        <authorList>
            <person name="Santini S."/>
            <person name="Schenkelaars Q."/>
            <person name="Jourda C."/>
            <person name="Duchesne M."/>
            <person name="Belahbib H."/>
            <person name="Rocher C."/>
            <person name="Selva M."/>
            <person name="Riesgo A."/>
            <person name="Vervoort M."/>
            <person name="Leys S.P."/>
            <person name="Kodjabachian L."/>
            <person name="Le Bivic A."/>
            <person name="Borchiellini C."/>
            <person name="Claverie J.M."/>
            <person name="Renard E."/>
        </authorList>
    </citation>
    <scope>NUCLEOTIDE SEQUENCE [LARGE SCALE GENOMIC DNA]</scope>
    <source>
        <strain evidence="18">SPO-2</strain>
    </source>
</reference>
<dbReference type="Pfam" id="PF00536">
    <property type="entry name" value="SAM_1"/>
    <property type="match status" value="1"/>
</dbReference>
<name>A0AAV7JI22_9METZ</name>
<dbReference type="InterPro" id="IPR017441">
    <property type="entry name" value="Protein_kinase_ATP_BS"/>
</dbReference>
<evidence type="ECO:0000256" key="9">
    <source>
        <dbReference type="ARBA" id="ARBA00023170"/>
    </source>
</evidence>
<dbReference type="AlphaFoldDB" id="A0AAV7JI22"/>